<dbReference type="Pfam" id="PF00575">
    <property type="entry name" value="S1"/>
    <property type="match status" value="1"/>
</dbReference>
<evidence type="ECO:0000313" key="13">
    <source>
        <dbReference type="Proteomes" id="UP001470752"/>
    </source>
</evidence>
<feature type="coiled-coil region" evidence="9">
    <location>
        <begin position="679"/>
        <end position="706"/>
    </location>
</feature>
<comment type="caution">
    <text evidence="12">The sequence shown here is derived from an EMBL/GenBank/DDBJ whole genome shotgun (WGS) entry which is preliminary data.</text>
</comment>
<dbReference type="InterPro" id="IPR003029">
    <property type="entry name" value="S1_domain"/>
</dbReference>
<dbReference type="GO" id="GO:0008859">
    <property type="term" value="F:exoribonuclease II activity"/>
    <property type="evidence" value="ECO:0007669"/>
    <property type="project" value="UniProtKB-EC"/>
</dbReference>
<evidence type="ECO:0000256" key="1">
    <source>
        <dbReference type="ARBA" id="ARBA00001849"/>
    </source>
</evidence>
<dbReference type="InterPro" id="IPR004476">
    <property type="entry name" value="RNase_II/RNase_R"/>
</dbReference>
<evidence type="ECO:0000259" key="11">
    <source>
        <dbReference type="PROSITE" id="PS50126"/>
    </source>
</evidence>
<evidence type="ECO:0000256" key="7">
    <source>
        <dbReference type="ARBA" id="ARBA00022884"/>
    </source>
</evidence>
<keyword evidence="5 8" id="KW-0378">Hydrolase</keyword>
<dbReference type="InterPro" id="IPR011805">
    <property type="entry name" value="RNase_R"/>
</dbReference>
<keyword evidence="13" id="KW-1185">Reference proteome</keyword>
<proteinExistence type="inferred from homology"/>
<dbReference type="SMART" id="SM00316">
    <property type="entry name" value="S1"/>
    <property type="match status" value="2"/>
</dbReference>
<feature type="region of interest" description="Disordered" evidence="10">
    <location>
        <begin position="60"/>
        <end position="139"/>
    </location>
</feature>
<protein>
    <recommendedName>
        <fullName evidence="8">Ribonuclease R</fullName>
        <shortName evidence="8">RNase R</shortName>
        <ecNumber evidence="8">3.1.13.1</ecNumber>
    </recommendedName>
</protein>
<comment type="subcellular location">
    <subcellularLocation>
        <location evidence="2 8">Cytoplasm</location>
    </subcellularLocation>
</comment>
<dbReference type="InterPro" id="IPR050180">
    <property type="entry name" value="RNR_Ribonuclease"/>
</dbReference>
<feature type="compositionally biased region" description="Basic and acidic residues" evidence="10">
    <location>
        <begin position="82"/>
        <end position="139"/>
    </location>
</feature>
<evidence type="ECO:0000256" key="5">
    <source>
        <dbReference type="ARBA" id="ARBA00022801"/>
    </source>
</evidence>
<dbReference type="Gene3D" id="2.40.50.140">
    <property type="entry name" value="Nucleic acid-binding proteins"/>
    <property type="match status" value="3"/>
</dbReference>
<evidence type="ECO:0000256" key="2">
    <source>
        <dbReference type="ARBA" id="ARBA00004496"/>
    </source>
</evidence>
<evidence type="ECO:0000256" key="10">
    <source>
        <dbReference type="SAM" id="MobiDB-lite"/>
    </source>
</evidence>
<gene>
    <name evidence="8 12" type="primary">rnr</name>
    <name evidence="12" type="ORF">AAAX94_10235</name>
</gene>
<comment type="catalytic activity">
    <reaction evidence="1 8">
        <text>Exonucleolytic cleavage in the 3'- to 5'-direction to yield nucleoside 5'-phosphates.</text>
        <dbReference type="EC" id="3.1.13.1"/>
    </reaction>
</comment>
<dbReference type="NCBIfam" id="TIGR02063">
    <property type="entry name" value="RNase_R"/>
    <property type="match status" value="1"/>
</dbReference>
<keyword evidence="4 8" id="KW-0540">Nuclease</keyword>
<accession>A0ABV1CM87</accession>
<organism evidence="12 13">
    <name type="scientific">Blautia acetigignens</name>
    <dbReference type="NCBI Taxonomy" id="2981783"/>
    <lineage>
        <taxon>Bacteria</taxon>
        <taxon>Bacillati</taxon>
        <taxon>Bacillota</taxon>
        <taxon>Clostridia</taxon>
        <taxon>Lachnospirales</taxon>
        <taxon>Lachnospiraceae</taxon>
        <taxon>Blautia</taxon>
    </lineage>
</organism>
<dbReference type="NCBIfam" id="TIGR00358">
    <property type="entry name" value="3_prime_RNase"/>
    <property type="match status" value="1"/>
</dbReference>
<dbReference type="Pfam" id="PF17876">
    <property type="entry name" value="CSD2"/>
    <property type="match status" value="1"/>
</dbReference>
<keyword evidence="3 8" id="KW-0963">Cytoplasm</keyword>
<dbReference type="SUPFAM" id="SSF50249">
    <property type="entry name" value="Nucleic acid-binding proteins"/>
    <property type="match status" value="4"/>
</dbReference>
<evidence type="ECO:0000256" key="9">
    <source>
        <dbReference type="SAM" id="Coils"/>
    </source>
</evidence>
<dbReference type="InterPro" id="IPR001900">
    <property type="entry name" value="RNase_II/R"/>
</dbReference>
<feature type="domain" description="S1 motif" evidence="11">
    <location>
        <begin position="714"/>
        <end position="794"/>
    </location>
</feature>
<keyword evidence="6 8" id="KW-0269">Exonuclease</keyword>
<dbReference type="Pfam" id="PF00773">
    <property type="entry name" value="RNB"/>
    <property type="match status" value="1"/>
</dbReference>
<dbReference type="PANTHER" id="PTHR23355:SF9">
    <property type="entry name" value="DIS3-LIKE EXONUCLEASE 2"/>
    <property type="match status" value="1"/>
</dbReference>
<dbReference type="InterPro" id="IPR012340">
    <property type="entry name" value="NA-bd_OB-fold"/>
</dbReference>
<dbReference type="Pfam" id="PF08206">
    <property type="entry name" value="OB_RNB"/>
    <property type="match status" value="1"/>
</dbReference>
<dbReference type="InterPro" id="IPR013223">
    <property type="entry name" value="RNase_B_OB_dom"/>
</dbReference>
<dbReference type="PROSITE" id="PS50126">
    <property type="entry name" value="S1"/>
    <property type="match status" value="1"/>
</dbReference>
<dbReference type="PANTHER" id="PTHR23355">
    <property type="entry name" value="RIBONUCLEASE"/>
    <property type="match status" value="1"/>
</dbReference>
<evidence type="ECO:0000256" key="8">
    <source>
        <dbReference type="HAMAP-Rule" id="MF_01895"/>
    </source>
</evidence>
<comment type="similarity">
    <text evidence="8">Belongs to the RNR ribonuclease family. RNase R subfamily.</text>
</comment>
<dbReference type="EMBL" id="JBBNFW010000168">
    <property type="protein sequence ID" value="MEQ2413391.1"/>
    <property type="molecule type" value="Genomic_DNA"/>
</dbReference>
<sequence length="799" mass="91462">MSKDRDFDKRKKFMMELLGDPVYQPMRFREIAGLLRLSKDEKKDLYRVLDDLVAEGKADLDSKGRYSKVTGRKRGKEKLHRRKEEKSEKRLDKYKEEASGRKSKKNSGDRKEKYGSRNEHGRDGRGRYEDRRSGRRYKEDDPEIRLARLETEYADCPSVEGTFIGHPKGFGFVEVEGEENDVFIPEDCTGTAMHQDKVRVIITKEPQEGRRREGIVVKILERGMPEIVGTYENSRDFGFVISDNPKFSKDVFIPRKDSNGIKDGDKVVVEITSYGSKNRNPEGRIKENLGSCRAPGTDILAIVKSFGIPSEFPEKVIRQANRVPDRVLDADRDGRLDLRHLQTVTIDGEDAKDLDDAVTLTKKNGIYHLGVHIADVSNYVQGGSALDREALKRGTSVYLADRVIPMLPERLSNGICSLNQGQDRLTLSCLMDIDEKGNMVSHKIAETVICVDERMNYTDVKNILEDTDEEAKKRYADLVPMFFLMKELSQILRGNRHHRGSIDFDFPESKIILNAAGRAIDIKPYEANVATRIIEDFMLMANETVAEECCRDDMPFVYRTHENPDPEKVESLLTLLHNQGVTVQKMGQEITPKEIQTILEGIEGLPNEPQISRLTLRTMKQAKYTTECSGHFGLAAKYYCHFTSPIRRYPDLQIHRIIKDKLRGRLEREGKTEHYKEILEDVARQSSVCERRADEAERESDKLKKAEYMSYHIGEEFEGIISGVTGWGFYVELPNTVEGLVHVNTLRDDYYTFDQDAYELRGDVTGKVFALGQKVRVRVAEADTMLKTVDFVLAEQHDW</sequence>
<dbReference type="HAMAP" id="MF_01895">
    <property type="entry name" value="RNase_R"/>
    <property type="match status" value="1"/>
</dbReference>
<keyword evidence="7 8" id="KW-0694">RNA-binding</keyword>
<evidence type="ECO:0000256" key="6">
    <source>
        <dbReference type="ARBA" id="ARBA00022839"/>
    </source>
</evidence>
<dbReference type="CDD" id="cd04471">
    <property type="entry name" value="S1_RNase_R"/>
    <property type="match status" value="1"/>
</dbReference>
<dbReference type="InterPro" id="IPR040476">
    <property type="entry name" value="CSD2"/>
</dbReference>
<dbReference type="Proteomes" id="UP001470752">
    <property type="component" value="Unassembled WGS sequence"/>
</dbReference>
<keyword evidence="9" id="KW-0175">Coiled coil</keyword>
<feature type="compositionally biased region" description="Basic residues" evidence="10">
    <location>
        <begin position="70"/>
        <end position="81"/>
    </location>
</feature>
<dbReference type="InterPro" id="IPR011129">
    <property type="entry name" value="CSD"/>
</dbReference>
<comment type="function">
    <text evidence="8">3'-5' exoribonuclease that releases 5'-nucleoside monophosphates and is involved in maturation of structured RNAs.</text>
</comment>
<name>A0ABV1CM87_9FIRM</name>
<evidence type="ECO:0000256" key="3">
    <source>
        <dbReference type="ARBA" id="ARBA00022490"/>
    </source>
</evidence>
<dbReference type="RefSeq" id="WP_021926592.1">
    <property type="nucleotide sequence ID" value="NZ_JBBNFW010000168.1"/>
</dbReference>
<dbReference type="EC" id="3.1.13.1" evidence="8"/>
<dbReference type="SMART" id="SM00955">
    <property type="entry name" value="RNB"/>
    <property type="match status" value="1"/>
</dbReference>
<reference evidence="12 13" key="1">
    <citation type="submission" date="2024-04" db="EMBL/GenBank/DDBJ databases">
        <title>Human intestinal bacterial collection.</title>
        <authorList>
            <person name="Pauvert C."/>
            <person name="Hitch T.C.A."/>
            <person name="Clavel T."/>
        </authorList>
    </citation>
    <scope>NUCLEOTIDE SEQUENCE [LARGE SCALE GENOMIC DNA]</scope>
    <source>
        <strain evidence="12 13">CLA-AA-H161</strain>
    </source>
</reference>
<evidence type="ECO:0000256" key="4">
    <source>
        <dbReference type="ARBA" id="ARBA00022722"/>
    </source>
</evidence>
<dbReference type="SMART" id="SM00357">
    <property type="entry name" value="CSP"/>
    <property type="match status" value="2"/>
</dbReference>
<evidence type="ECO:0000313" key="12">
    <source>
        <dbReference type="EMBL" id="MEQ2413391.1"/>
    </source>
</evidence>